<dbReference type="PANTHER" id="PTHR22617">
    <property type="entry name" value="CHEMOTAXIS SENSOR HISTIDINE KINASE-RELATED"/>
    <property type="match status" value="1"/>
</dbReference>
<dbReference type="SMART" id="SM00260">
    <property type="entry name" value="CheW"/>
    <property type="match status" value="1"/>
</dbReference>
<comment type="caution">
    <text evidence="2">The sequence shown here is derived from an EMBL/GenBank/DDBJ whole genome shotgun (WGS) entry which is preliminary data.</text>
</comment>
<dbReference type="PANTHER" id="PTHR22617:SF23">
    <property type="entry name" value="CHEMOTAXIS PROTEIN CHEW"/>
    <property type="match status" value="1"/>
</dbReference>
<dbReference type="Gene3D" id="2.40.50.180">
    <property type="entry name" value="CheA-289, Domain 4"/>
    <property type="match status" value="1"/>
</dbReference>
<dbReference type="InterPro" id="IPR039315">
    <property type="entry name" value="CheW"/>
</dbReference>
<gene>
    <name evidence="2" type="ORF">JIV24_06005</name>
</gene>
<name>A0ABS1HGU5_9BACT</name>
<sequence>METKSSSFLTFMLNGELFAVGVQKVLEIIETGAEHSVTNLPKAPETVEGVVNFRGNVIPIVNSRQKFDMPIYGAADKFVIMVLKLMLNNTEQIVGAMADKVVDVIEIDEKEVQAVPEVGKGLNSEFITGVLHRNNQFITLLDFEKAISSDEIIQLKTDEEAEEEIEAAELEG</sequence>
<dbReference type="RefSeq" id="WP_200464110.1">
    <property type="nucleotide sequence ID" value="NZ_JAENRR010000009.1"/>
</dbReference>
<dbReference type="InterPro" id="IPR036061">
    <property type="entry name" value="CheW-like_dom_sf"/>
</dbReference>
<protein>
    <submittedName>
        <fullName evidence="2">Chemotaxis protein CheW</fullName>
    </submittedName>
</protein>
<dbReference type="PROSITE" id="PS50851">
    <property type="entry name" value="CHEW"/>
    <property type="match status" value="1"/>
</dbReference>
<reference evidence="2 3" key="1">
    <citation type="submission" date="2021-01" db="EMBL/GenBank/DDBJ databases">
        <title>Carboxyliciviraga sp.nov., isolated from coastal sediments.</title>
        <authorList>
            <person name="Lu D."/>
            <person name="Zhang T."/>
        </authorList>
    </citation>
    <scope>NUCLEOTIDE SEQUENCE [LARGE SCALE GENOMIC DNA]</scope>
    <source>
        <strain evidence="2 3">N1Y132</strain>
    </source>
</reference>
<evidence type="ECO:0000259" key="1">
    <source>
        <dbReference type="PROSITE" id="PS50851"/>
    </source>
</evidence>
<dbReference type="Pfam" id="PF01584">
    <property type="entry name" value="CheW"/>
    <property type="match status" value="1"/>
</dbReference>
<dbReference type="EMBL" id="JAENRR010000009">
    <property type="protein sequence ID" value="MBK3516887.1"/>
    <property type="molecule type" value="Genomic_DNA"/>
</dbReference>
<evidence type="ECO:0000313" key="3">
    <source>
        <dbReference type="Proteomes" id="UP000605676"/>
    </source>
</evidence>
<dbReference type="Gene3D" id="2.30.30.40">
    <property type="entry name" value="SH3 Domains"/>
    <property type="match status" value="1"/>
</dbReference>
<dbReference type="Proteomes" id="UP000605676">
    <property type="component" value="Unassembled WGS sequence"/>
</dbReference>
<proteinExistence type="predicted"/>
<dbReference type="InterPro" id="IPR002545">
    <property type="entry name" value="CheW-lke_dom"/>
</dbReference>
<evidence type="ECO:0000313" key="2">
    <source>
        <dbReference type="EMBL" id="MBK3516887.1"/>
    </source>
</evidence>
<dbReference type="SUPFAM" id="SSF50341">
    <property type="entry name" value="CheW-like"/>
    <property type="match status" value="1"/>
</dbReference>
<keyword evidence="3" id="KW-1185">Reference proteome</keyword>
<feature type="domain" description="CheW-like" evidence="1">
    <location>
        <begin position="5"/>
        <end position="152"/>
    </location>
</feature>
<accession>A0ABS1HGU5</accession>
<organism evidence="2 3">
    <name type="scientific">Carboxylicivirga marina</name>
    <dbReference type="NCBI Taxonomy" id="2800988"/>
    <lineage>
        <taxon>Bacteria</taxon>
        <taxon>Pseudomonadati</taxon>
        <taxon>Bacteroidota</taxon>
        <taxon>Bacteroidia</taxon>
        <taxon>Marinilabiliales</taxon>
        <taxon>Marinilabiliaceae</taxon>
        <taxon>Carboxylicivirga</taxon>
    </lineage>
</organism>